<keyword evidence="8 9" id="KW-0413">Isomerase</keyword>
<reference evidence="12 13" key="1">
    <citation type="submission" date="2020-01" db="EMBL/GenBank/DDBJ databases">
        <title>Draft genome assembly of Ensifer adhaerens T173.</title>
        <authorList>
            <person name="Craig J.E."/>
            <person name="Stinchcombe J.R."/>
        </authorList>
    </citation>
    <scope>NUCLEOTIDE SEQUENCE [LARGE SCALE GENOMIC DNA]</scope>
    <source>
        <strain evidence="12 13">T173</strain>
    </source>
</reference>
<organism evidence="12 13">
    <name type="scientific">Ensifer canadensis</name>
    <dbReference type="NCBI Taxonomy" id="555315"/>
    <lineage>
        <taxon>Bacteria</taxon>
        <taxon>Pseudomonadati</taxon>
        <taxon>Pseudomonadota</taxon>
        <taxon>Alphaproteobacteria</taxon>
        <taxon>Hyphomicrobiales</taxon>
        <taxon>Rhizobiaceae</taxon>
        <taxon>Sinorhizobium/Ensifer group</taxon>
        <taxon>Ensifer</taxon>
    </lineage>
</organism>
<dbReference type="EC" id="5.3.1.24" evidence="3 9"/>
<dbReference type="PANTHER" id="PTHR42894:SF1">
    <property type="entry name" value="N-(5'-PHOSPHORIBOSYL)ANTHRANILATE ISOMERASE"/>
    <property type="match status" value="1"/>
</dbReference>
<evidence type="ECO:0000313" key="13">
    <source>
        <dbReference type="Proteomes" id="UP000744980"/>
    </source>
</evidence>
<dbReference type="SUPFAM" id="SSF51366">
    <property type="entry name" value="Ribulose-phoshate binding barrel"/>
    <property type="match status" value="1"/>
</dbReference>
<dbReference type="InterPro" id="IPR044643">
    <property type="entry name" value="TrpF_fam"/>
</dbReference>
<dbReference type="CDD" id="cd00405">
    <property type="entry name" value="PRAI"/>
    <property type="match status" value="1"/>
</dbReference>
<evidence type="ECO:0000256" key="7">
    <source>
        <dbReference type="ARBA" id="ARBA00023141"/>
    </source>
</evidence>
<feature type="domain" description="N-(5'phosphoribosyl) anthranilate isomerase (PRAI)" evidence="11">
    <location>
        <begin position="35"/>
        <end position="247"/>
    </location>
</feature>
<evidence type="ECO:0000313" key="12">
    <source>
        <dbReference type="EMBL" id="MBM3090653.1"/>
    </source>
</evidence>
<dbReference type="Pfam" id="PF00697">
    <property type="entry name" value="PRAI"/>
    <property type="match status" value="1"/>
</dbReference>
<dbReference type="PANTHER" id="PTHR42894">
    <property type="entry name" value="N-(5'-PHOSPHORIBOSYL)ANTHRANILATE ISOMERASE"/>
    <property type="match status" value="1"/>
</dbReference>
<evidence type="ECO:0000256" key="2">
    <source>
        <dbReference type="ARBA" id="ARBA00004664"/>
    </source>
</evidence>
<evidence type="ECO:0000256" key="3">
    <source>
        <dbReference type="ARBA" id="ARBA00012572"/>
    </source>
</evidence>
<evidence type="ECO:0000256" key="4">
    <source>
        <dbReference type="ARBA" id="ARBA00022272"/>
    </source>
</evidence>
<keyword evidence="13" id="KW-1185">Reference proteome</keyword>
<evidence type="ECO:0000256" key="1">
    <source>
        <dbReference type="ARBA" id="ARBA00001164"/>
    </source>
</evidence>
<name>A0AAW4FF75_9HYPH</name>
<dbReference type="Gene3D" id="3.20.20.70">
    <property type="entry name" value="Aldolase class I"/>
    <property type="match status" value="1"/>
</dbReference>
<feature type="region of interest" description="Disordered" evidence="10">
    <location>
        <begin position="1"/>
        <end position="27"/>
    </location>
</feature>
<dbReference type="HAMAP" id="MF_00135">
    <property type="entry name" value="PRAI"/>
    <property type="match status" value="1"/>
</dbReference>
<evidence type="ECO:0000256" key="8">
    <source>
        <dbReference type="ARBA" id="ARBA00023235"/>
    </source>
</evidence>
<keyword evidence="7 9" id="KW-0057">Aromatic amino acid biosynthesis</keyword>
<evidence type="ECO:0000256" key="10">
    <source>
        <dbReference type="SAM" id="MobiDB-lite"/>
    </source>
</evidence>
<dbReference type="Proteomes" id="UP000744980">
    <property type="component" value="Unassembled WGS sequence"/>
</dbReference>
<sequence>MPSGFNSPRSAWSRRSSRNQSSQNTSRALKTQIYTMQTVAEALAAAKVGVDYLGLTPSNRGLPGEISFATAREIADALKGKAQRVALSVESDLEAIAEMVDAVQPDVLHLCGDIELVTPEHVKTLRTKLLAKYPDLKILQAIPMTGPEALDHAARFEPFADIFILDSVAAHIGGIGAAGVTHDWSLSREIVKRSKRPVILAGGLKPENVAAAIEAVRPWAVDSLTHTNRALPEGGFRKDIDKIATFVAAAKHA</sequence>
<dbReference type="InterPro" id="IPR013785">
    <property type="entry name" value="Aldolase_TIM"/>
</dbReference>
<comment type="pathway">
    <text evidence="2 9">Amino-acid biosynthesis; L-tryptophan biosynthesis; L-tryptophan from chorismate: step 3/5.</text>
</comment>
<gene>
    <name evidence="9" type="primary">trpF</name>
    <name evidence="12" type="ORF">GFB56_07480</name>
</gene>
<keyword evidence="5 9" id="KW-0028">Amino-acid biosynthesis</keyword>
<dbReference type="GO" id="GO:0004640">
    <property type="term" value="F:phosphoribosylanthranilate isomerase activity"/>
    <property type="evidence" value="ECO:0007669"/>
    <property type="project" value="UniProtKB-UniRule"/>
</dbReference>
<keyword evidence="6 9" id="KW-0822">Tryptophan biosynthesis</keyword>
<dbReference type="GO" id="GO:0000162">
    <property type="term" value="P:L-tryptophan biosynthetic process"/>
    <property type="evidence" value="ECO:0007669"/>
    <property type="project" value="UniProtKB-UniRule"/>
</dbReference>
<proteinExistence type="inferred from homology"/>
<comment type="similarity">
    <text evidence="9">Belongs to the TrpF family.</text>
</comment>
<comment type="caution">
    <text evidence="12">The sequence shown here is derived from an EMBL/GenBank/DDBJ whole genome shotgun (WGS) entry which is preliminary data.</text>
</comment>
<comment type="catalytic activity">
    <reaction evidence="1 9">
        <text>N-(5-phospho-beta-D-ribosyl)anthranilate = 1-(2-carboxyphenylamino)-1-deoxy-D-ribulose 5-phosphate</text>
        <dbReference type="Rhea" id="RHEA:21540"/>
        <dbReference type="ChEBI" id="CHEBI:18277"/>
        <dbReference type="ChEBI" id="CHEBI:58613"/>
        <dbReference type="EC" id="5.3.1.24"/>
    </reaction>
</comment>
<dbReference type="InterPro" id="IPR011060">
    <property type="entry name" value="RibuloseP-bd_barrel"/>
</dbReference>
<dbReference type="AlphaFoldDB" id="A0AAW4FF75"/>
<evidence type="ECO:0000259" key="11">
    <source>
        <dbReference type="Pfam" id="PF00697"/>
    </source>
</evidence>
<accession>A0AAW4FF75</accession>
<evidence type="ECO:0000256" key="6">
    <source>
        <dbReference type="ARBA" id="ARBA00022822"/>
    </source>
</evidence>
<evidence type="ECO:0000256" key="5">
    <source>
        <dbReference type="ARBA" id="ARBA00022605"/>
    </source>
</evidence>
<evidence type="ECO:0000256" key="9">
    <source>
        <dbReference type="HAMAP-Rule" id="MF_00135"/>
    </source>
</evidence>
<dbReference type="EMBL" id="WXFA01000003">
    <property type="protein sequence ID" value="MBM3090653.1"/>
    <property type="molecule type" value="Genomic_DNA"/>
</dbReference>
<protein>
    <recommendedName>
        <fullName evidence="4 9">N-(5'-phosphoribosyl)anthranilate isomerase</fullName>
        <shortName evidence="9">PRAI</shortName>
        <ecNumber evidence="3 9">5.3.1.24</ecNumber>
    </recommendedName>
</protein>
<dbReference type="InterPro" id="IPR001240">
    <property type="entry name" value="PRAI_dom"/>
</dbReference>